<name>A0A369CDX6_9GAMM</name>
<dbReference type="Gene3D" id="3.10.180.10">
    <property type="entry name" value="2,3-Dihydroxybiphenyl 1,2-Dioxygenase, domain 1"/>
    <property type="match status" value="1"/>
</dbReference>
<protein>
    <recommendedName>
        <fullName evidence="1">VOC domain-containing protein</fullName>
    </recommendedName>
</protein>
<proteinExistence type="predicted"/>
<dbReference type="InterPro" id="IPR004360">
    <property type="entry name" value="Glyas_Fos-R_dOase_dom"/>
</dbReference>
<keyword evidence="3" id="KW-1185">Reference proteome</keyword>
<evidence type="ECO:0000313" key="2">
    <source>
        <dbReference type="EMBL" id="RCX31903.1"/>
    </source>
</evidence>
<comment type="caution">
    <text evidence="2">The sequence shown here is derived from an EMBL/GenBank/DDBJ whole genome shotgun (WGS) entry which is preliminary data.</text>
</comment>
<dbReference type="OrthoDB" id="4265398at2"/>
<gene>
    <name evidence="2" type="ORF">DFQ59_102250</name>
</gene>
<evidence type="ECO:0000313" key="3">
    <source>
        <dbReference type="Proteomes" id="UP000252707"/>
    </source>
</evidence>
<dbReference type="RefSeq" id="WP_114278736.1">
    <property type="nucleotide sequence ID" value="NZ_QPJY01000002.1"/>
</dbReference>
<dbReference type="InterPro" id="IPR037523">
    <property type="entry name" value="VOC_core"/>
</dbReference>
<dbReference type="PANTHER" id="PTHR36503:SF1">
    <property type="entry name" value="BLR2520 PROTEIN"/>
    <property type="match status" value="1"/>
</dbReference>
<dbReference type="AlphaFoldDB" id="A0A369CDX6"/>
<dbReference type="InterPro" id="IPR029068">
    <property type="entry name" value="Glyas_Bleomycin-R_OHBP_Dase"/>
</dbReference>
<dbReference type="PANTHER" id="PTHR36503">
    <property type="entry name" value="BLR2520 PROTEIN"/>
    <property type="match status" value="1"/>
</dbReference>
<dbReference type="Proteomes" id="UP000252707">
    <property type="component" value="Unassembled WGS sequence"/>
</dbReference>
<feature type="domain" description="VOC" evidence="1">
    <location>
        <begin position="5"/>
        <end position="124"/>
    </location>
</feature>
<reference evidence="2 3" key="1">
    <citation type="submission" date="2018-07" db="EMBL/GenBank/DDBJ databases">
        <title>Genomic Encyclopedia of Type Strains, Phase IV (KMG-IV): sequencing the most valuable type-strain genomes for metagenomic binning, comparative biology and taxonomic classification.</title>
        <authorList>
            <person name="Goeker M."/>
        </authorList>
    </citation>
    <scope>NUCLEOTIDE SEQUENCE [LARGE SCALE GENOMIC DNA]</scope>
    <source>
        <strain evidence="2 3">DSM 26407</strain>
    </source>
</reference>
<dbReference type="PROSITE" id="PS51819">
    <property type="entry name" value="VOC"/>
    <property type="match status" value="1"/>
</dbReference>
<dbReference type="Pfam" id="PF00903">
    <property type="entry name" value="Glyoxalase"/>
    <property type="match status" value="1"/>
</dbReference>
<dbReference type="EMBL" id="QPJY01000002">
    <property type="protein sequence ID" value="RCX31903.1"/>
    <property type="molecule type" value="Genomic_DNA"/>
</dbReference>
<sequence length="130" mass="13710">MSRPVISAITLGVADLDRALAFYHDGLGWPLAGRSRGVAWLDTGGTRLALFPAADLAAYGGVEAGSGGVLLSHNVASAAAVDALLERARRAGARILRPAGAMEWGGRAGFFSDPDGHAWEVVWNLRWQEQ</sequence>
<organism evidence="2 3">
    <name type="scientific">Thioalbus denitrificans</name>
    <dbReference type="NCBI Taxonomy" id="547122"/>
    <lineage>
        <taxon>Bacteria</taxon>
        <taxon>Pseudomonadati</taxon>
        <taxon>Pseudomonadota</taxon>
        <taxon>Gammaproteobacteria</taxon>
        <taxon>Chromatiales</taxon>
        <taxon>Ectothiorhodospiraceae</taxon>
        <taxon>Thioalbus</taxon>
    </lineage>
</organism>
<accession>A0A369CDX6</accession>
<dbReference type="SUPFAM" id="SSF54593">
    <property type="entry name" value="Glyoxalase/Bleomycin resistance protein/Dihydroxybiphenyl dioxygenase"/>
    <property type="match status" value="1"/>
</dbReference>
<evidence type="ECO:0000259" key="1">
    <source>
        <dbReference type="PROSITE" id="PS51819"/>
    </source>
</evidence>